<evidence type="ECO:0000256" key="1">
    <source>
        <dbReference type="ARBA" id="ARBA00010641"/>
    </source>
</evidence>
<dbReference type="GO" id="GO:0000428">
    <property type="term" value="C:DNA-directed RNA polymerase complex"/>
    <property type="evidence" value="ECO:0007669"/>
    <property type="project" value="UniProtKB-KW"/>
</dbReference>
<organism evidence="7 8">
    <name type="scientific">Haloferula helveola</name>
    <dbReference type="NCBI Taxonomy" id="490095"/>
    <lineage>
        <taxon>Bacteria</taxon>
        <taxon>Pseudomonadati</taxon>
        <taxon>Verrucomicrobiota</taxon>
        <taxon>Verrucomicrobiia</taxon>
        <taxon>Verrucomicrobiales</taxon>
        <taxon>Verrucomicrobiaceae</taxon>
        <taxon>Haloferula</taxon>
    </lineage>
</organism>
<dbReference type="Gene3D" id="1.10.10.10">
    <property type="entry name" value="Winged helix-like DNA-binding domain superfamily/Winged helix DNA-binding domain"/>
    <property type="match status" value="1"/>
</dbReference>
<dbReference type="NCBIfam" id="TIGR02989">
    <property type="entry name" value="Sig-70_gvs1"/>
    <property type="match status" value="1"/>
</dbReference>
<dbReference type="SUPFAM" id="SSF88946">
    <property type="entry name" value="Sigma2 domain of RNA polymerase sigma factors"/>
    <property type="match status" value="1"/>
</dbReference>
<dbReference type="InterPro" id="IPR014284">
    <property type="entry name" value="RNA_pol_sigma-70_dom"/>
</dbReference>
<dbReference type="InterPro" id="IPR013249">
    <property type="entry name" value="RNA_pol_sigma70_r4_t2"/>
</dbReference>
<dbReference type="Pfam" id="PF04542">
    <property type="entry name" value="Sigma70_r2"/>
    <property type="match status" value="1"/>
</dbReference>
<evidence type="ECO:0000256" key="4">
    <source>
        <dbReference type="ARBA" id="ARBA00023163"/>
    </source>
</evidence>
<dbReference type="Gene3D" id="1.10.1740.10">
    <property type="match status" value="1"/>
</dbReference>
<keyword evidence="7" id="KW-0240">DNA-directed RNA polymerase</keyword>
<sequence length="174" mass="19737">MPVPGKDPSAKDFETRVEAVQGRLRAYLTASLGDAHDAADVLQEANLVLWRKRADFEPGTSFWAWAQKVAYFQIMAFRKRRKRDRLVLDDDVLNLLATEATPLLEDESDASRLPACMKALPDRQREVIEAHYFEKQSLKALALRLSSTPAAIGQLLYRARLNLQRCLRGVRTTP</sequence>
<evidence type="ECO:0000313" key="7">
    <source>
        <dbReference type="EMBL" id="BCX47571.1"/>
    </source>
</evidence>
<dbReference type="InterPro" id="IPR039425">
    <property type="entry name" value="RNA_pol_sigma-70-like"/>
</dbReference>
<dbReference type="PANTHER" id="PTHR43133:SF51">
    <property type="entry name" value="RNA POLYMERASE SIGMA FACTOR"/>
    <property type="match status" value="1"/>
</dbReference>
<dbReference type="NCBIfam" id="TIGR02937">
    <property type="entry name" value="sigma70-ECF"/>
    <property type="match status" value="1"/>
</dbReference>
<feature type="domain" description="RNA polymerase sigma factor 70 region 4 type 2" evidence="6">
    <location>
        <begin position="112"/>
        <end position="163"/>
    </location>
</feature>
<gene>
    <name evidence="7" type="ORF">HAHE_14790</name>
</gene>
<dbReference type="EMBL" id="AP024702">
    <property type="protein sequence ID" value="BCX47571.1"/>
    <property type="molecule type" value="Genomic_DNA"/>
</dbReference>
<dbReference type="InterPro" id="IPR014331">
    <property type="entry name" value="RNA_pol_sigma70_ECF_RHOBA"/>
</dbReference>
<dbReference type="SUPFAM" id="SSF88659">
    <property type="entry name" value="Sigma3 and sigma4 domains of RNA polymerase sigma factors"/>
    <property type="match status" value="1"/>
</dbReference>
<dbReference type="InterPro" id="IPR007627">
    <property type="entry name" value="RNA_pol_sigma70_r2"/>
</dbReference>
<dbReference type="RefSeq" id="WP_338689836.1">
    <property type="nucleotide sequence ID" value="NZ_AP024702.1"/>
</dbReference>
<keyword evidence="2" id="KW-0805">Transcription regulation</keyword>
<dbReference type="PANTHER" id="PTHR43133">
    <property type="entry name" value="RNA POLYMERASE ECF-TYPE SIGMA FACTO"/>
    <property type="match status" value="1"/>
</dbReference>
<evidence type="ECO:0000259" key="6">
    <source>
        <dbReference type="Pfam" id="PF08281"/>
    </source>
</evidence>
<evidence type="ECO:0000313" key="8">
    <source>
        <dbReference type="Proteomes" id="UP001374893"/>
    </source>
</evidence>
<accession>A0ABM7RKL6</accession>
<evidence type="ECO:0000259" key="5">
    <source>
        <dbReference type="Pfam" id="PF04542"/>
    </source>
</evidence>
<name>A0ABM7RKL6_9BACT</name>
<dbReference type="Proteomes" id="UP001374893">
    <property type="component" value="Chromosome"/>
</dbReference>
<dbReference type="InterPro" id="IPR013324">
    <property type="entry name" value="RNA_pol_sigma_r3/r4-like"/>
</dbReference>
<evidence type="ECO:0000256" key="3">
    <source>
        <dbReference type="ARBA" id="ARBA00023082"/>
    </source>
</evidence>
<keyword evidence="8" id="KW-1185">Reference proteome</keyword>
<dbReference type="Pfam" id="PF08281">
    <property type="entry name" value="Sigma70_r4_2"/>
    <property type="match status" value="1"/>
</dbReference>
<dbReference type="InterPro" id="IPR036388">
    <property type="entry name" value="WH-like_DNA-bd_sf"/>
</dbReference>
<reference evidence="7 8" key="1">
    <citation type="submission" date="2021-06" db="EMBL/GenBank/DDBJ databases">
        <title>Complete genome of Haloferula helveola possessing various polysaccharide degrading enzymes.</title>
        <authorList>
            <person name="Takami H."/>
            <person name="Huang C."/>
            <person name="Hamasaki K."/>
        </authorList>
    </citation>
    <scope>NUCLEOTIDE SEQUENCE [LARGE SCALE GENOMIC DNA]</scope>
    <source>
        <strain evidence="7 8">CN-1</strain>
    </source>
</reference>
<keyword evidence="3" id="KW-0731">Sigma factor</keyword>
<dbReference type="CDD" id="cd06171">
    <property type="entry name" value="Sigma70_r4"/>
    <property type="match status" value="1"/>
</dbReference>
<protein>
    <submittedName>
        <fullName evidence="7">DNA-directed RNA polymerase sigma-70 factor</fullName>
    </submittedName>
</protein>
<evidence type="ECO:0000256" key="2">
    <source>
        <dbReference type="ARBA" id="ARBA00023015"/>
    </source>
</evidence>
<proteinExistence type="inferred from homology"/>
<dbReference type="InterPro" id="IPR013325">
    <property type="entry name" value="RNA_pol_sigma_r2"/>
</dbReference>
<comment type="similarity">
    <text evidence="1">Belongs to the sigma-70 factor family. ECF subfamily.</text>
</comment>
<keyword evidence="4" id="KW-0804">Transcription</keyword>
<feature type="domain" description="RNA polymerase sigma-70 region 2" evidence="5">
    <location>
        <begin position="17"/>
        <end position="83"/>
    </location>
</feature>